<accession>A0ABQ6E2A5</accession>
<reference evidence="3" key="1">
    <citation type="journal article" date="2019" name="Int. J. Syst. Evol. Microbiol.">
        <title>The Global Catalogue of Microorganisms (GCM) 10K type strain sequencing project: providing services to taxonomists for standard genome sequencing and annotation.</title>
        <authorList>
            <consortium name="The Broad Institute Genomics Platform"/>
            <consortium name="The Broad Institute Genome Sequencing Center for Infectious Disease"/>
            <person name="Wu L."/>
            <person name="Ma J."/>
        </authorList>
    </citation>
    <scope>NUCLEOTIDE SEQUENCE [LARGE SCALE GENOMIC DNA]</scope>
    <source>
        <strain evidence="3">NBRC 103166</strain>
    </source>
</reference>
<dbReference type="Gene3D" id="3.40.190.10">
    <property type="entry name" value="Periplasmic binding protein-like II"/>
    <property type="match status" value="1"/>
</dbReference>
<comment type="caution">
    <text evidence="2">The sequence shown here is derived from an EMBL/GenBank/DDBJ whole genome shotgun (WGS) entry which is preliminary data.</text>
</comment>
<keyword evidence="3" id="KW-1185">Reference proteome</keyword>
<evidence type="ECO:0000313" key="3">
    <source>
        <dbReference type="Proteomes" id="UP001157353"/>
    </source>
</evidence>
<dbReference type="Proteomes" id="UP001157353">
    <property type="component" value="Unassembled WGS sequence"/>
</dbReference>
<keyword evidence="1" id="KW-0732">Signal</keyword>
<feature type="chain" id="PRO_5045395427" description="Solute-binding protein family 3/N-terminal domain-containing protein" evidence="1">
    <location>
        <begin position="20"/>
        <end position="293"/>
    </location>
</feature>
<feature type="signal peptide" evidence="1">
    <location>
        <begin position="1"/>
        <end position="19"/>
    </location>
</feature>
<protein>
    <recommendedName>
        <fullName evidence="4">Solute-binding protein family 3/N-terminal domain-containing protein</fullName>
    </recommendedName>
</protein>
<gene>
    <name evidence="2" type="ORF">GCM10007916_24090</name>
</gene>
<dbReference type="EMBL" id="BSPQ01000013">
    <property type="protein sequence ID" value="GLS91340.1"/>
    <property type="molecule type" value="Genomic_DNA"/>
</dbReference>
<dbReference type="SUPFAM" id="SSF53850">
    <property type="entry name" value="Periplasmic binding protein-like II"/>
    <property type="match status" value="1"/>
</dbReference>
<evidence type="ECO:0008006" key="4">
    <source>
        <dbReference type="Google" id="ProtNLM"/>
    </source>
</evidence>
<name>A0ABQ6E2A5_9GAMM</name>
<sequence length="293" mass="32494">MKKLSTLLVLISITLSSFAAHTVNHEKGAERNELLIIIPADVKDDYDLFVNGRDPLKIKDFGGQYSRRDVVEVLLTQQALYLGGMLDPIQLTVSPSHARMIKQVRSGAVVMSGNSIWHDAFNKSDFAYVSDAIIEDGMFEAGIYTTPTNQNTLQAKTLSDIQRLTAVSSKAWLVDWQTLNSMEMSSLINTVKWSSMVKMVARGRADFLLAPFQPTDDMSFIVDGVHLVPVPGIKVGLKGTRHFAVSKQHARGKDVIQALNKGIKILKEQGVVNQAYIDSGFFNAKVKNWENII</sequence>
<evidence type="ECO:0000256" key="1">
    <source>
        <dbReference type="SAM" id="SignalP"/>
    </source>
</evidence>
<dbReference type="RefSeq" id="WP_284204459.1">
    <property type="nucleotide sequence ID" value="NZ_BSPQ01000013.1"/>
</dbReference>
<evidence type="ECO:0000313" key="2">
    <source>
        <dbReference type="EMBL" id="GLS91340.1"/>
    </source>
</evidence>
<proteinExistence type="predicted"/>
<organism evidence="2 3">
    <name type="scientific">Psychromonas marina</name>
    <dbReference type="NCBI Taxonomy" id="88364"/>
    <lineage>
        <taxon>Bacteria</taxon>
        <taxon>Pseudomonadati</taxon>
        <taxon>Pseudomonadota</taxon>
        <taxon>Gammaproteobacteria</taxon>
        <taxon>Alteromonadales</taxon>
        <taxon>Psychromonadaceae</taxon>
        <taxon>Psychromonas</taxon>
    </lineage>
</organism>